<dbReference type="PANTHER" id="PTHR43381:SF5">
    <property type="entry name" value="TR-TYPE G DOMAIN-CONTAINING PROTEIN"/>
    <property type="match status" value="1"/>
</dbReference>
<dbReference type="GO" id="GO:0003743">
    <property type="term" value="F:translation initiation factor activity"/>
    <property type="evidence" value="ECO:0007669"/>
    <property type="project" value="UniProtKB-KW"/>
</dbReference>
<keyword evidence="2" id="KW-0342">GTP-binding</keyword>
<sequence>MAKPRVHEIAKELGIPSKEAVAKLQELGEFVKGASSTLEPPVVKKLRAAFPNAGASAEAPAAEKKAATPASAPKPGASAPKPGASAPKPGAAAPKPATVAAPAAPKPAAEAAPTAEKKDAAAKPAGPRPGNNPFSTTQGMSAPKPAAPKPAAPKPAAAKPGPRPGNNPFAPSQGMGKRNDRNERGERSGGPRPAGGRNARGNNPGGPRPAGGRNNAPRPAGAGAGGPRPAGGAPRPAPAGGGNRPSPNMMPTKMSGNVGARGGAGAPAGGGPRRGSGGPGGGNGGGGFNRGPGRGGPGGGRGNAQGAFGRGGGKKKKGKTKSALRREEQLRQPTIGGVAVPHGDGTTEIRMRRGASLMDFAEKIGANAAALVTVLIHLGEMATQTQSLDEDTFELLGAELGYVIKIVSPEDEERELLESFDINLAAEAEAEDDEVLEVRPPVVTVMGHVDHGKTRLLDAIRNTNVIDGEAGGITQHIGAYQIHTEVEGEERYLTFIDTPGH</sequence>
<comment type="caution">
    <text evidence="5">The sequence shown here is derived from an EMBL/GenBank/DDBJ whole genome shotgun (WGS) entry which is preliminary data.</text>
</comment>
<feature type="compositionally biased region" description="Basic residues" evidence="3">
    <location>
        <begin position="312"/>
        <end position="323"/>
    </location>
</feature>
<dbReference type="Gene3D" id="3.40.50.300">
    <property type="entry name" value="P-loop containing nucleotide triphosphate hydrolases"/>
    <property type="match status" value="1"/>
</dbReference>
<proteinExistence type="predicted"/>
<evidence type="ECO:0000313" key="6">
    <source>
        <dbReference type="Proteomes" id="UP000824134"/>
    </source>
</evidence>
<feature type="compositionally biased region" description="Low complexity" evidence="3">
    <location>
        <begin position="190"/>
        <end position="202"/>
    </location>
</feature>
<dbReference type="EMBL" id="DXCN01000012">
    <property type="protein sequence ID" value="HIY94323.1"/>
    <property type="molecule type" value="Genomic_DNA"/>
</dbReference>
<organism evidence="5 6">
    <name type="scientific">Candidatus Rothia avicola</name>
    <dbReference type="NCBI Taxonomy" id="2840478"/>
    <lineage>
        <taxon>Bacteria</taxon>
        <taxon>Bacillati</taxon>
        <taxon>Actinomycetota</taxon>
        <taxon>Actinomycetes</taxon>
        <taxon>Micrococcales</taxon>
        <taxon>Micrococcaceae</taxon>
        <taxon>Rothia</taxon>
    </lineage>
</organism>
<dbReference type="InterPro" id="IPR015760">
    <property type="entry name" value="TIF_IF2"/>
</dbReference>
<evidence type="ECO:0000256" key="3">
    <source>
        <dbReference type="SAM" id="MobiDB-lite"/>
    </source>
</evidence>
<dbReference type="InterPro" id="IPR006847">
    <property type="entry name" value="IF2_N"/>
</dbReference>
<keyword evidence="5" id="KW-0648">Protein biosynthesis</keyword>
<feature type="domain" description="Translation initiation factor IF-2 N-terminal" evidence="4">
    <location>
        <begin position="1"/>
        <end position="50"/>
    </location>
</feature>
<feature type="compositionally biased region" description="Low complexity" evidence="3">
    <location>
        <begin position="210"/>
        <end position="221"/>
    </location>
</feature>
<keyword evidence="5" id="KW-0396">Initiation factor</keyword>
<name>A0A9D2CQM7_9MICC</name>
<evidence type="ECO:0000256" key="1">
    <source>
        <dbReference type="ARBA" id="ARBA00022741"/>
    </source>
</evidence>
<dbReference type="GO" id="GO:0005525">
    <property type="term" value="F:GTP binding"/>
    <property type="evidence" value="ECO:0007669"/>
    <property type="project" value="UniProtKB-KW"/>
</dbReference>
<dbReference type="Proteomes" id="UP000824134">
    <property type="component" value="Unassembled WGS sequence"/>
</dbReference>
<dbReference type="GO" id="GO:0005829">
    <property type="term" value="C:cytosol"/>
    <property type="evidence" value="ECO:0007669"/>
    <property type="project" value="TreeGrafter"/>
</dbReference>
<feature type="non-terminal residue" evidence="5">
    <location>
        <position position="501"/>
    </location>
</feature>
<dbReference type="Pfam" id="PF04760">
    <property type="entry name" value="IF2_N"/>
    <property type="match status" value="2"/>
</dbReference>
<evidence type="ECO:0000259" key="4">
    <source>
        <dbReference type="Pfam" id="PF04760"/>
    </source>
</evidence>
<reference evidence="5" key="2">
    <citation type="submission" date="2021-04" db="EMBL/GenBank/DDBJ databases">
        <authorList>
            <person name="Gilroy R."/>
        </authorList>
    </citation>
    <scope>NUCLEOTIDE SEQUENCE</scope>
    <source>
        <strain evidence="5">ChiHjej12B11-9195</strain>
    </source>
</reference>
<feature type="compositionally biased region" description="Gly residues" evidence="3">
    <location>
        <begin position="259"/>
        <end position="311"/>
    </location>
</feature>
<dbReference type="SUPFAM" id="SSF52540">
    <property type="entry name" value="P-loop containing nucleoside triphosphate hydrolases"/>
    <property type="match status" value="1"/>
</dbReference>
<feature type="domain" description="Translation initiation factor IF-2 N-terminal" evidence="4">
    <location>
        <begin position="358"/>
        <end position="402"/>
    </location>
</feature>
<dbReference type="InterPro" id="IPR027417">
    <property type="entry name" value="P-loop_NTPase"/>
</dbReference>
<accession>A0A9D2CQM7</accession>
<evidence type="ECO:0000313" key="5">
    <source>
        <dbReference type="EMBL" id="HIY94323.1"/>
    </source>
</evidence>
<dbReference type="Gene3D" id="1.10.10.2480">
    <property type="match status" value="1"/>
</dbReference>
<feature type="region of interest" description="Disordered" evidence="3">
    <location>
        <begin position="53"/>
        <end position="328"/>
    </location>
</feature>
<gene>
    <name evidence="5" type="ORF">H9821_01470</name>
</gene>
<feature type="compositionally biased region" description="Basic and acidic residues" evidence="3">
    <location>
        <begin position="177"/>
        <end position="189"/>
    </location>
</feature>
<reference evidence="5" key="1">
    <citation type="journal article" date="2021" name="PeerJ">
        <title>Extensive microbial diversity within the chicken gut microbiome revealed by metagenomics and culture.</title>
        <authorList>
            <person name="Gilroy R."/>
            <person name="Ravi A."/>
            <person name="Getino M."/>
            <person name="Pursley I."/>
            <person name="Horton D.L."/>
            <person name="Alikhan N.F."/>
            <person name="Baker D."/>
            <person name="Gharbi K."/>
            <person name="Hall N."/>
            <person name="Watson M."/>
            <person name="Adriaenssens E.M."/>
            <person name="Foster-Nyarko E."/>
            <person name="Jarju S."/>
            <person name="Secka A."/>
            <person name="Antonio M."/>
            <person name="Oren A."/>
            <person name="Chaudhuri R.R."/>
            <person name="La Ragione R."/>
            <person name="Hildebrand F."/>
            <person name="Pallen M.J."/>
        </authorList>
    </citation>
    <scope>NUCLEOTIDE SEQUENCE</scope>
    <source>
        <strain evidence="5">ChiHjej12B11-9195</strain>
    </source>
</reference>
<dbReference type="PANTHER" id="PTHR43381">
    <property type="entry name" value="TRANSLATION INITIATION FACTOR IF-2-RELATED"/>
    <property type="match status" value="1"/>
</dbReference>
<evidence type="ECO:0000256" key="2">
    <source>
        <dbReference type="ARBA" id="ARBA00023134"/>
    </source>
</evidence>
<keyword evidence="1" id="KW-0547">Nucleotide-binding</keyword>
<dbReference type="AlphaFoldDB" id="A0A9D2CQM7"/>
<feature type="compositionally biased region" description="Low complexity" evidence="3">
    <location>
        <begin position="67"/>
        <end position="114"/>
    </location>
</feature>
<protein>
    <submittedName>
        <fullName evidence="5">Translation initiation factor IF-2 N-terminal domain-containing protein</fullName>
    </submittedName>
</protein>